<dbReference type="EMBL" id="UYYF01000014">
    <property type="protein sequence ID" value="VDM95104.1"/>
    <property type="molecule type" value="Genomic_DNA"/>
</dbReference>
<accession>A0A0N5CJL2</accession>
<feature type="domain" description="Replication protein A OB" evidence="11">
    <location>
        <begin position="224"/>
        <end position="316"/>
    </location>
</feature>
<dbReference type="FunFam" id="2.40.50.140:FF:000064">
    <property type="entry name" value="Replication protein A subunit"/>
    <property type="match status" value="1"/>
</dbReference>
<comment type="subcellular location">
    <subcellularLocation>
        <location evidence="1">Nucleus</location>
    </subcellularLocation>
</comment>
<comment type="similarity">
    <text evidence="2">Belongs to the replication factor A protein 1 family.</text>
</comment>
<dbReference type="InterPro" id="IPR013955">
    <property type="entry name" value="Rep_factor-A_C"/>
</dbReference>
<evidence type="ECO:0000256" key="7">
    <source>
        <dbReference type="ARBA" id="ARBA00022833"/>
    </source>
</evidence>
<evidence type="ECO:0000256" key="8">
    <source>
        <dbReference type="ARBA" id="ARBA00023125"/>
    </source>
</evidence>
<evidence type="ECO:0000256" key="4">
    <source>
        <dbReference type="ARBA" id="ARBA00022705"/>
    </source>
</evidence>
<evidence type="ECO:0000256" key="2">
    <source>
        <dbReference type="ARBA" id="ARBA00005690"/>
    </source>
</evidence>
<dbReference type="GO" id="GO:0006260">
    <property type="term" value="P:DNA replication"/>
    <property type="evidence" value="ECO:0007669"/>
    <property type="project" value="UniProtKB-KW"/>
</dbReference>
<evidence type="ECO:0000313" key="14">
    <source>
        <dbReference type="WBParaSite" id="TCLT_0000022201-mRNA-1"/>
    </source>
</evidence>
<protein>
    <recommendedName>
        <fullName evidence="3">Replication protein A 70 kDa DNA-binding subunit</fullName>
    </recommendedName>
</protein>
<evidence type="ECO:0000259" key="11">
    <source>
        <dbReference type="Pfam" id="PF16900"/>
    </source>
</evidence>
<reference evidence="14" key="1">
    <citation type="submission" date="2017-02" db="UniProtKB">
        <authorList>
            <consortium name="WormBaseParasite"/>
        </authorList>
    </citation>
    <scope>IDENTIFICATION</scope>
</reference>
<evidence type="ECO:0000256" key="9">
    <source>
        <dbReference type="ARBA" id="ARBA00023242"/>
    </source>
</evidence>
<feature type="domain" description="Replication factor A C-terminal" evidence="10">
    <location>
        <begin position="376"/>
        <end position="508"/>
    </location>
</feature>
<evidence type="ECO:0000256" key="1">
    <source>
        <dbReference type="ARBA" id="ARBA00004123"/>
    </source>
</evidence>
<dbReference type="FunFam" id="2.40.50.140:FF:000041">
    <property type="entry name" value="Replication protein A subunit"/>
    <property type="match status" value="1"/>
</dbReference>
<dbReference type="PANTHER" id="PTHR47165:SF4">
    <property type="entry name" value="OS03G0429900 PROTEIN"/>
    <property type="match status" value="1"/>
</dbReference>
<evidence type="ECO:0000313" key="13">
    <source>
        <dbReference type="Proteomes" id="UP000276776"/>
    </source>
</evidence>
<keyword evidence="13" id="KW-1185">Reference proteome</keyword>
<dbReference type="STRING" id="103827.A0A0N5CJL2"/>
<name>A0A0N5CJL2_THECL</name>
<dbReference type="AlphaFoldDB" id="A0A0N5CJL2"/>
<dbReference type="InterPro" id="IPR002093">
    <property type="entry name" value="BRCA2_repeat"/>
</dbReference>
<proteinExistence type="inferred from homology"/>
<evidence type="ECO:0000259" key="10">
    <source>
        <dbReference type="Pfam" id="PF08646"/>
    </source>
</evidence>
<dbReference type="SUPFAM" id="SSF50249">
    <property type="entry name" value="Nucleic acid-binding proteins"/>
    <property type="match status" value="3"/>
</dbReference>
<keyword evidence="6" id="KW-0863">Zinc-finger</keyword>
<keyword evidence="4" id="KW-0235">DNA replication</keyword>
<dbReference type="Pfam" id="PF00634">
    <property type="entry name" value="BRCA2"/>
    <property type="match status" value="1"/>
</dbReference>
<dbReference type="CDD" id="cd04476">
    <property type="entry name" value="RPA1_DBD_C"/>
    <property type="match status" value="1"/>
</dbReference>
<gene>
    <name evidence="12" type="ORF">TCLT_LOCUS223</name>
</gene>
<dbReference type="Pfam" id="PF16900">
    <property type="entry name" value="REPA_OB_2"/>
    <property type="match status" value="1"/>
</dbReference>
<keyword evidence="8" id="KW-0238">DNA-binding</keyword>
<organism evidence="14">
    <name type="scientific">Thelazia callipaeda</name>
    <name type="common">Oriental eyeworm</name>
    <name type="synonym">Parasitic nematode</name>
    <dbReference type="NCBI Taxonomy" id="103827"/>
    <lineage>
        <taxon>Eukaryota</taxon>
        <taxon>Metazoa</taxon>
        <taxon>Ecdysozoa</taxon>
        <taxon>Nematoda</taxon>
        <taxon>Chromadorea</taxon>
        <taxon>Rhabditida</taxon>
        <taxon>Spirurina</taxon>
        <taxon>Spiruromorpha</taxon>
        <taxon>Thelazioidea</taxon>
        <taxon>Thelaziidae</taxon>
        <taxon>Thelazia</taxon>
    </lineage>
</organism>
<dbReference type="Pfam" id="PF08646">
    <property type="entry name" value="Rep_fac-A_C"/>
    <property type="match status" value="1"/>
</dbReference>
<evidence type="ECO:0000256" key="3">
    <source>
        <dbReference type="ARBA" id="ARBA00019850"/>
    </source>
</evidence>
<reference evidence="12 13" key="2">
    <citation type="submission" date="2018-11" db="EMBL/GenBank/DDBJ databases">
        <authorList>
            <consortium name="Pathogen Informatics"/>
        </authorList>
    </citation>
    <scope>NUCLEOTIDE SEQUENCE [LARGE SCALE GENOMIC DNA]</scope>
</reference>
<sequence>MSAGFVTASGKGITVSEKALEKARELFRLLDNEDSAHGIEENAQGTSFKALKSSPLPSLCYSPQRSSKRIASTFKSPVVKNPDETRNVTPIKLLTPYCKNWRLCIKITSVDEAFFFLSNQIEFLILRFYRGSHMFSFIAVDESGVEIRFSAFGDVACKTATLIHVEHMYYITRASVKMTNRKYNRNQHDMEVVLQQDTEIAECTDRPLILSPKVNFEFVHIQNLQNFVDMEIDVLGIIIGISEMKQLSSKKGEELQKREIQIVDNSGYYVNISLWGQKAISFSEKHYQQILAAKGLLVRCFQDSLSLVSLSSSKLLLDPHFMEADRLRFWYAENRNKTFNPVSTNHILSCKLVFVIQLHEHKWIGQLKFSVSGQCFNVTAMITSIFTENAVYKGCISCKKKLLVEKDGDSYICSKCGICNEYKYCYTLRASFDLDNNMELVDFTGAAYVTVFDDCAQKLIGEEADEVAKFLKFNEEKYHSCFKKVLFKPYIFRLDTKKRGNRDSSAVSMKLKEPFFWLVKDLTPTPFDSYCTFLQQSFENACSRTAVRK</sequence>
<evidence type="ECO:0000256" key="5">
    <source>
        <dbReference type="ARBA" id="ARBA00022723"/>
    </source>
</evidence>
<dbReference type="PANTHER" id="PTHR47165">
    <property type="entry name" value="OS03G0429900 PROTEIN"/>
    <property type="match status" value="1"/>
</dbReference>
<dbReference type="PROSITE" id="PS50138">
    <property type="entry name" value="BRCA2_REPEAT"/>
    <property type="match status" value="1"/>
</dbReference>
<dbReference type="Gene3D" id="2.40.50.140">
    <property type="entry name" value="Nucleic acid-binding proteins"/>
    <property type="match status" value="3"/>
</dbReference>
<dbReference type="GO" id="GO:0008270">
    <property type="term" value="F:zinc ion binding"/>
    <property type="evidence" value="ECO:0007669"/>
    <property type="project" value="UniProtKB-KW"/>
</dbReference>
<dbReference type="Proteomes" id="UP000276776">
    <property type="component" value="Unassembled WGS sequence"/>
</dbReference>
<keyword evidence="7" id="KW-0862">Zinc</keyword>
<dbReference type="OMA" id="CGICNEY"/>
<dbReference type="InterPro" id="IPR031657">
    <property type="entry name" value="REPA_OB_2"/>
</dbReference>
<keyword evidence="5" id="KW-0479">Metal-binding</keyword>
<dbReference type="OrthoDB" id="1751331at2759"/>
<dbReference type="InterPro" id="IPR012340">
    <property type="entry name" value="NA-bd_OB-fold"/>
</dbReference>
<keyword evidence="9" id="KW-0539">Nucleus</keyword>
<dbReference type="WBParaSite" id="TCLT_0000022201-mRNA-1">
    <property type="protein sequence ID" value="TCLT_0000022201-mRNA-1"/>
    <property type="gene ID" value="TCLT_0000022201"/>
</dbReference>
<dbReference type="GO" id="GO:0003677">
    <property type="term" value="F:DNA binding"/>
    <property type="evidence" value="ECO:0007669"/>
    <property type="project" value="UniProtKB-KW"/>
</dbReference>
<evidence type="ECO:0000256" key="6">
    <source>
        <dbReference type="ARBA" id="ARBA00022771"/>
    </source>
</evidence>
<evidence type="ECO:0000313" key="12">
    <source>
        <dbReference type="EMBL" id="VDM95104.1"/>
    </source>
</evidence>
<dbReference type="InterPro" id="IPR047192">
    <property type="entry name" value="Euk_RPA1_DBD_C"/>
</dbReference>
<dbReference type="GO" id="GO:0005634">
    <property type="term" value="C:nucleus"/>
    <property type="evidence" value="ECO:0007669"/>
    <property type="project" value="UniProtKB-SubCell"/>
</dbReference>